<reference evidence="8" key="1">
    <citation type="submission" date="2023-07" db="EMBL/GenBank/DDBJ databases">
        <title>Two novel species in the genus Flavivirga.</title>
        <authorList>
            <person name="Kwon K."/>
        </authorList>
    </citation>
    <scope>NUCLEOTIDE SEQUENCE</scope>
    <source>
        <strain evidence="8">KACC 14158</strain>
    </source>
</reference>
<keyword evidence="6 7" id="KW-0472">Membrane</keyword>
<dbReference type="Pfam" id="PF07690">
    <property type="entry name" value="MFS_1"/>
    <property type="match status" value="1"/>
</dbReference>
<dbReference type="Gene3D" id="1.20.1250.20">
    <property type="entry name" value="MFS general substrate transporter like domains"/>
    <property type="match status" value="1"/>
</dbReference>
<evidence type="ECO:0000256" key="5">
    <source>
        <dbReference type="ARBA" id="ARBA00022989"/>
    </source>
</evidence>
<feature type="transmembrane region" description="Helical" evidence="7">
    <location>
        <begin position="42"/>
        <end position="59"/>
    </location>
</feature>
<comment type="subcellular location">
    <subcellularLocation>
        <location evidence="1">Cell membrane</location>
        <topology evidence="1">Multi-pass membrane protein</topology>
    </subcellularLocation>
</comment>
<feature type="transmembrane region" description="Helical" evidence="7">
    <location>
        <begin position="213"/>
        <end position="239"/>
    </location>
</feature>
<dbReference type="RefSeq" id="WP_303303652.1">
    <property type="nucleotide sequence ID" value="NZ_BAABDA010000028.1"/>
</dbReference>
<evidence type="ECO:0000256" key="3">
    <source>
        <dbReference type="ARBA" id="ARBA00022475"/>
    </source>
</evidence>
<dbReference type="CDD" id="cd06173">
    <property type="entry name" value="MFS_MefA_like"/>
    <property type="match status" value="1"/>
</dbReference>
<feature type="transmembrane region" description="Helical" evidence="7">
    <location>
        <begin position="335"/>
        <end position="358"/>
    </location>
</feature>
<feature type="transmembrane region" description="Helical" evidence="7">
    <location>
        <begin position="7"/>
        <end position="30"/>
    </location>
</feature>
<dbReference type="EMBL" id="JAUOEL010000007">
    <property type="protein sequence ID" value="MDO5976367.1"/>
    <property type="molecule type" value="Genomic_DNA"/>
</dbReference>
<organism evidence="8 9">
    <name type="scientific">Flavivirga jejuensis</name>
    <dbReference type="NCBI Taxonomy" id="870487"/>
    <lineage>
        <taxon>Bacteria</taxon>
        <taxon>Pseudomonadati</taxon>
        <taxon>Bacteroidota</taxon>
        <taxon>Flavobacteriia</taxon>
        <taxon>Flavobacteriales</taxon>
        <taxon>Flavobacteriaceae</taxon>
        <taxon>Flavivirga</taxon>
    </lineage>
</organism>
<feature type="transmembrane region" description="Helical" evidence="7">
    <location>
        <begin position="378"/>
        <end position="403"/>
    </location>
</feature>
<feature type="transmembrane region" description="Helical" evidence="7">
    <location>
        <begin position="245"/>
        <end position="265"/>
    </location>
</feature>
<sequence>MKKFKVYLTLLIISLFGTDLTDFALSVWILEQPGSSVSSYSLVWFFEAVPGVVLAPFIGSMVDRWDKKKMIVGGQIVAGIGSLVLMALHSFGILQAWHIMIVAGIGSVASMFVFDAFQASTSTLVSKDKLVKANGMSSTMYGVIQMGVPILAPVLYKSIGIRSIFFIDLFTFSIAVVAFLLLGFVIVARSSDKFNFKEDFKLVRAFIKEKAGFSYFIFFFFLMSFLIGLISVLFTPLVLDFSNEYILGIIMSCAGLGALLGGGLMSVLKEFKRPMNTVINLGYLKSVVFLGCFFFMNQYTLAIAGIIIMALFTVEMVISEAFLQTLIPVEKQGRIMGTVSFLVGITAPLAYLIAGPLVDYVKLFVDYFFPNLYLNYPGTNLTAAIAVVFGLCGVFLTLISFVYKQKKAFNNLDNLYEKELGMLKEGKDSITVVNEVDVINKSEDYSVKEKEVEV</sequence>
<evidence type="ECO:0000256" key="2">
    <source>
        <dbReference type="ARBA" id="ARBA00022448"/>
    </source>
</evidence>
<evidence type="ECO:0000256" key="6">
    <source>
        <dbReference type="ARBA" id="ARBA00023136"/>
    </source>
</evidence>
<feature type="transmembrane region" description="Helical" evidence="7">
    <location>
        <begin position="302"/>
        <end position="323"/>
    </location>
</feature>
<dbReference type="InterPro" id="IPR036259">
    <property type="entry name" value="MFS_trans_sf"/>
</dbReference>
<feature type="transmembrane region" description="Helical" evidence="7">
    <location>
        <begin position="277"/>
        <end position="296"/>
    </location>
</feature>
<evidence type="ECO:0000256" key="7">
    <source>
        <dbReference type="SAM" id="Phobius"/>
    </source>
</evidence>
<evidence type="ECO:0000313" key="8">
    <source>
        <dbReference type="EMBL" id="MDO5976367.1"/>
    </source>
</evidence>
<feature type="transmembrane region" description="Helical" evidence="7">
    <location>
        <begin position="71"/>
        <end position="91"/>
    </location>
</feature>
<name>A0ABT8WT62_9FLAO</name>
<comment type="caution">
    <text evidence="8">The sequence shown here is derived from an EMBL/GenBank/DDBJ whole genome shotgun (WGS) entry which is preliminary data.</text>
</comment>
<dbReference type="SUPFAM" id="SSF103473">
    <property type="entry name" value="MFS general substrate transporter"/>
    <property type="match status" value="1"/>
</dbReference>
<keyword evidence="3" id="KW-1003">Cell membrane</keyword>
<evidence type="ECO:0000313" key="9">
    <source>
        <dbReference type="Proteomes" id="UP001176806"/>
    </source>
</evidence>
<dbReference type="Proteomes" id="UP001176806">
    <property type="component" value="Unassembled WGS sequence"/>
</dbReference>
<keyword evidence="5 7" id="KW-1133">Transmembrane helix</keyword>
<dbReference type="InterPro" id="IPR011701">
    <property type="entry name" value="MFS"/>
</dbReference>
<dbReference type="PANTHER" id="PTHR43266:SF2">
    <property type="entry name" value="MAJOR FACILITATOR SUPERFAMILY (MFS) PROFILE DOMAIN-CONTAINING PROTEIN"/>
    <property type="match status" value="1"/>
</dbReference>
<evidence type="ECO:0000256" key="1">
    <source>
        <dbReference type="ARBA" id="ARBA00004651"/>
    </source>
</evidence>
<accession>A0ABT8WT62</accession>
<feature type="transmembrane region" description="Helical" evidence="7">
    <location>
        <begin position="97"/>
        <end position="117"/>
    </location>
</feature>
<protein>
    <submittedName>
        <fullName evidence="8">MFS transporter</fullName>
    </submittedName>
</protein>
<feature type="transmembrane region" description="Helical" evidence="7">
    <location>
        <begin position="165"/>
        <end position="187"/>
    </location>
</feature>
<evidence type="ECO:0000256" key="4">
    <source>
        <dbReference type="ARBA" id="ARBA00022692"/>
    </source>
</evidence>
<keyword evidence="4 7" id="KW-0812">Transmembrane</keyword>
<gene>
    <name evidence="8" type="ORF">Q4Q40_19380</name>
</gene>
<feature type="transmembrane region" description="Helical" evidence="7">
    <location>
        <begin position="138"/>
        <end position="159"/>
    </location>
</feature>
<dbReference type="PANTHER" id="PTHR43266">
    <property type="entry name" value="MACROLIDE-EFFLUX PROTEIN"/>
    <property type="match status" value="1"/>
</dbReference>
<keyword evidence="9" id="KW-1185">Reference proteome</keyword>
<keyword evidence="2" id="KW-0813">Transport</keyword>
<proteinExistence type="predicted"/>